<dbReference type="PROSITE" id="PS50229">
    <property type="entry name" value="WH1"/>
    <property type="match status" value="1"/>
</dbReference>
<evidence type="ECO:0000259" key="5">
    <source>
        <dbReference type="PROSITE" id="PS50229"/>
    </source>
</evidence>
<dbReference type="Ensembl" id="ENSAOCT00000067867.1">
    <property type="protein sequence ID" value="ENSAOCP00000074737.1"/>
    <property type="gene ID" value="ENSAOCG00000032435.1"/>
</dbReference>
<evidence type="ECO:0000313" key="7">
    <source>
        <dbReference type="Proteomes" id="UP001501940"/>
    </source>
</evidence>
<dbReference type="InterPro" id="IPR011993">
    <property type="entry name" value="PH-like_dom_sf"/>
</dbReference>
<dbReference type="Gene3D" id="3.90.810.10">
    <property type="entry name" value="CRIB domain"/>
    <property type="match status" value="1"/>
</dbReference>
<dbReference type="GO" id="GO:0005856">
    <property type="term" value="C:cytoskeleton"/>
    <property type="evidence" value="ECO:0007669"/>
    <property type="project" value="UniProtKB-SubCell"/>
</dbReference>
<comment type="subcellular location">
    <subcellularLocation>
        <location evidence="1">Cytoplasm</location>
        <location evidence="1">Cytoskeleton</location>
    </subcellularLocation>
</comment>
<dbReference type="SUPFAM" id="SSF47912">
    <property type="entry name" value="Wiscott-Aldrich syndrome protein, WASP, C-terminal domain"/>
    <property type="match status" value="1"/>
</dbReference>
<evidence type="ECO:0000256" key="2">
    <source>
        <dbReference type="ARBA" id="ARBA00022490"/>
    </source>
</evidence>
<name>A0AAQ6ACC0_AMPOC</name>
<dbReference type="InterPro" id="IPR036936">
    <property type="entry name" value="CRIB_dom_sf"/>
</dbReference>
<dbReference type="SUPFAM" id="SSF50729">
    <property type="entry name" value="PH domain-like"/>
    <property type="match status" value="1"/>
</dbReference>
<evidence type="ECO:0000256" key="1">
    <source>
        <dbReference type="ARBA" id="ARBA00004245"/>
    </source>
</evidence>
<sequence>MTSLVMVSNLIYGSDVMTDLLTIREKGVVIGLLEPHCKLVKSTVAQILQAKDIEGENPSWICFDCGVICLVEDKSRRSYFLRLYCVKRAKLLWEHELYIPFTYTAARAFFHTFPADGKQMGLNFANEIEAEEFYLAVEATHEKMISMIATANVKTASTSDSPDLGSETVESLDEEKHFLMDALSTTVPPTTSSFKDLDPAMRKLLMRARLTEKDLKDKDVVEAVDHIINQFGGLKAVQQELSNRGSVSQTLPRAAGASISLALRKGSLPPSPPLKIVGGGGKE</sequence>
<keyword evidence="4" id="KW-0206">Cytoskeleton</keyword>
<proteinExistence type="predicted"/>
<feature type="domain" description="WH1" evidence="5">
    <location>
        <begin position="32"/>
        <end position="144"/>
    </location>
</feature>
<dbReference type="AlphaFoldDB" id="A0AAQ6ACC0"/>
<dbReference type="InterPro" id="IPR000697">
    <property type="entry name" value="WH1/EVH1_dom"/>
</dbReference>
<dbReference type="GO" id="GO:0007015">
    <property type="term" value="P:actin filament organization"/>
    <property type="evidence" value="ECO:0007669"/>
    <property type="project" value="InterPro"/>
</dbReference>
<protein>
    <submittedName>
        <fullName evidence="6">Si:dkey-197j19.6</fullName>
    </submittedName>
</protein>
<organism evidence="6 7">
    <name type="scientific">Amphiprion ocellaris</name>
    <name type="common">Clown anemonefish</name>
    <dbReference type="NCBI Taxonomy" id="80972"/>
    <lineage>
        <taxon>Eukaryota</taxon>
        <taxon>Metazoa</taxon>
        <taxon>Chordata</taxon>
        <taxon>Craniata</taxon>
        <taxon>Vertebrata</taxon>
        <taxon>Euteleostomi</taxon>
        <taxon>Actinopterygii</taxon>
        <taxon>Neopterygii</taxon>
        <taxon>Teleostei</taxon>
        <taxon>Neoteleostei</taxon>
        <taxon>Acanthomorphata</taxon>
        <taxon>Ovalentaria</taxon>
        <taxon>Pomacentridae</taxon>
        <taxon>Amphiprion</taxon>
    </lineage>
</organism>
<dbReference type="SMART" id="SM00461">
    <property type="entry name" value="WH1"/>
    <property type="match status" value="1"/>
</dbReference>
<keyword evidence="7" id="KW-1185">Reference proteome</keyword>
<dbReference type="CDD" id="cd01205">
    <property type="entry name" value="EVH1_WASP-like"/>
    <property type="match status" value="1"/>
</dbReference>
<reference evidence="6" key="3">
    <citation type="submission" date="2025-09" db="UniProtKB">
        <authorList>
            <consortium name="Ensembl"/>
        </authorList>
    </citation>
    <scope>IDENTIFICATION</scope>
</reference>
<keyword evidence="2" id="KW-0963">Cytoplasm</keyword>
<keyword evidence="3" id="KW-0597">Phosphoprotein</keyword>
<dbReference type="Pfam" id="PF00568">
    <property type="entry name" value="WH1"/>
    <property type="match status" value="1"/>
</dbReference>
<dbReference type="Gene3D" id="2.30.29.30">
    <property type="entry name" value="Pleckstrin-homology domain (PH domain)/Phosphotyrosine-binding domain (PTB)"/>
    <property type="match status" value="1"/>
</dbReference>
<accession>A0AAQ6ACC0</accession>
<reference evidence="6 7" key="1">
    <citation type="submission" date="2022-01" db="EMBL/GenBank/DDBJ databases">
        <title>A chromosome-scale genome assembly of the false clownfish, Amphiprion ocellaris.</title>
        <authorList>
            <person name="Ryu T."/>
        </authorList>
    </citation>
    <scope>NUCLEOTIDE SEQUENCE [LARGE SCALE GENOMIC DNA]</scope>
</reference>
<evidence type="ECO:0000256" key="3">
    <source>
        <dbReference type="ARBA" id="ARBA00022553"/>
    </source>
</evidence>
<dbReference type="InterPro" id="IPR011026">
    <property type="entry name" value="WAS_C"/>
</dbReference>
<evidence type="ECO:0000256" key="4">
    <source>
        <dbReference type="ARBA" id="ARBA00023212"/>
    </source>
</evidence>
<dbReference type="GeneTree" id="ENSGT00730000110895"/>
<evidence type="ECO:0000313" key="6">
    <source>
        <dbReference type="Ensembl" id="ENSAOCP00000074737.1"/>
    </source>
</evidence>
<dbReference type="Proteomes" id="UP001501940">
    <property type="component" value="Chromosome 5"/>
</dbReference>
<dbReference type="InterPro" id="IPR033927">
    <property type="entry name" value="WASPfam_EVH1"/>
</dbReference>
<reference evidence="6" key="2">
    <citation type="submission" date="2025-08" db="UniProtKB">
        <authorList>
            <consortium name="Ensembl"/>
        </authorList>
    </citation>
    <scope>IDENTIFICATION</scope>
</reference>